<dbReference type="Proteomes" id="UP000828390">
    <property type="component" value="Unassembled WGS sequence"/>
</dbReference>
<dbReference type="EMBL" id="JAIWYP010000004">
    <property type="protein sequence ID" value="KAH3830406.1"/>
    <property type="molecule type" value="Genomic_DNA"/>
</dbReference>
<proteinExistence type="predicted"/>
<evidence type="ECO:0000313" key="1">
    <source>
        <dbReference type="EMBL" id="KAH3830406.1"/>
    </source>
</evidence>
<dbReference type="AlphaFoldDB" id="A0A9D4K0D3"/>
<comment type="caution">
    <text evidence="1">The sequence shown here is derived from an EMBL/GenBank/DDBJ whole genome shotgun (WGS) entry which is preliminary data.</text>
</comment>
<name>A0A9D4K0D3_DREPO</name>
<organism evidence="1 2">
    <name type="scientific">Dreissena polymorpha</name>
    <name type="common">Zebra mussel</name>
    <name type="synonym">Mytilus polymorpha</name>
    <dbReference type="NCBI Taxonomy" id="45954"/>
    <lineage>
        <taxon>Eukaryota</taxon>
        <taxon>Metazoa</taxon>
        <taxon>Spiralia</taxon>
        <taxon>Lophotrochozoa</taxon>
        <taxon>Mollusca</taxon>
        <taxon>Bivalvia</taxon>
        <taxon>Autobranchia</taxon>
        <taxon>Heteroconchia</taxon>
        <taxon>Euheterodonta</taxon>
        <taxon>Imparidentia</taxon>
        <taxon>Neoheterodontei</taxon>
        <taxon>Myida</taxon>
        <taxon>Dreissenoidea</taxon>
        <taxon>Dreissenidae</taxon>
        <taxon>Dreissena</taxon>
    </lineage>
</organism>
<evidence type="ECO:0000313" key="2">
    <source>
        <dbReference type="Proteomes" id="UP000828390"/>
    </source>
</evidence>
<protein>
    <submittedName>
        <fullName evidence="1">Uncharacterized protein</fullName>
    </submittedName>
</protein>
<sequence>MEIDFVEKDEFGIFASVLEGGSVIRKEAYLGCNKGMEVIYVYEEGERAEDRSLWISRGNRNLVRLNTIYYN</sequence>
<reference evidence="1" key="2">
    <citation type="submission" date="2020-11" db="EMBL/GenBank/DDBJ databases">
        <authorList>
            <person name="McCartney M.A."/>
            <person name="Auch B."/>
            <person name="Kono T."/>
            <person name="Mallez S."/>
            <person name="Becker A."/>
            <person name="Gohl D.M."/>
            <person name="Silverstein K.A.T."/>
            <person name="Koren S."/>
            <person name="Bechman K.B."/>
            <person name="Herman A."/>
            <person name="Abrahante J.E."/>
            <person name="Garbe J."/>
        </authorList>
    </citation>
    <scope>NUCLEOTIDE SEQUENCE</scope>
    <source>
        <strain evidence="1">Duluth1</strain>
        <tissue evidence="1">Whole animal</tissue>
    </source>
</reference>
<reference evidence="1" key="1">
    <citation type="journal article" date="2019" name="bioRxiv">
        <title>The Genome of the Zebra Mussel, Dreissena polymorpha: A Resource for Invasive Species Research.</title>
        <authorList>
            <person name="McCartney M.A."/>
            <person name="Auch B."/>
            <person name="Kono T."/>
            <person name="Mallez S."/>
            <person name="Zhang Y."/>
            <person name="Obille A."/>
            <person name="Becker A."/>
            <person name="Abrahante J.E."/>
            <person name="Garbe J."/>
            <person name="Badalamenti J.P."/>
            <person name="Herman A."/>
            <person name="Mangelson H."/>
            <person name="Liachko I."/>
            <person name="Sullivan S."/>
            <person name="Sone E.D."/>
            <person name="Koren S."/>
            <person name="Silverstein K.A.T."/>
            <person name="Beckman K.B."/>
            <person name="Gohl D.M."/>
        </authorList>
    </citation>
    <scope>NUCLEOTIDE SEQUENCE</scope>
    <source>
        <strain evidence="1">Duluth1</strain>
        <tissue evidence="1">Whole animal</tissue>
    </source>
</reference>
<gene>
    <name evidence="1" type="ORF">DPMN_103649</name>
</gene>
<accession>A0A9D4K0D3</accession>
<keyword evidence="2" id="KW-1185">Reference proteome</keyword>